<keyword evidence="3" id="KW-1185">Reference proteome</keyword>
<evidence type="ECO:0000313" key="3">
    <source>
        <dbReference type="Proteomes" id="UP000230002"/>
    </source>
</evidence>
<dbReference type="Proteomes" id="UP000230002">
    <property type="component" value="Unassembled WGS sequence"/>
</dbReference>
<feature type="region of interest" description="Disordered" evidence="1">
    <location>
        <begin position="55"/>
        <end position="74"/>
    </location>
</feature>
<protein>
    <submittedName>
        <fullName evidence="2">Uncharacterized protein</fullName>
    </submittedName>
</protein>
<reference evidence="2 3" key="1">
    <citation type="journal article" date="2015" name="Sci. Rep.">
        <title>Chromosome-level genome map provides insights into diverse defense mechanisms in the medicinal fungus Ganoderma sinense.</title>
        <authorList>
            <person name="Zhu Y."/>
            <person name="Xu J."/>
            <person name="Sun C."/>
            <person name="Zhou S."/>
            <person name="Xu H."/>
            <person name="Nelson D.R."/>
            <person name="Qian J."/>
            <person name="Song J."/>
            <person name="Luo H."/>
            <person name="Xiang L."/>
            <person name="Li Y."/>
            <person name="Xu Z."/>
            <person name="Ji A."/>
            <person name="Wang L."/>
            <person name="Lu S."/>
            <person name="Hayward A."/>
            <person name="Sun W."/>
            <person name="Li X."/>
            <person name="Schwartz D.C."/>
            <person name="Wang Y."/>
            <person name="Chen S."/>
        </authorList>
    </citation>
    <scope>NUCLEOTIDE SEQUENCE [LARGE SCALE GENOMIC DNA]</scope>
    <source>
        <strain evidence="2 3">ZZ0214-1</strain>
    </source>
</reference>
<dbReference type="OrthoDB" id="2687169at2759"/>
<proteinExistence type="predicted"/>
<gene>
    <name evidence="2" type="ORF">GSI_07453</name>
</gene>
<sequence length="377" mass="41407">MSREPKIFKIAELPSTPSRSVINALQIIIDRLGPQDPDSSTQMAQLSSNFDSLNVSRGSQSSLLPPFSHPSQPDARSAQVVNLAQALTAKLQRHLRKRATEYHYAALQAFLPCDDLPGRSLKLRSCLPFKPDGKQRARERGAREVEGNPLTLEMTEHLVNLAYRHTSHNTDLGFRLVTEIILLRLAAVLRTRASESSDDIRLLTDCPVRAVELPGEDPSQLSGGVVDYVLARKHRAPRTSAAAGPEDVDVAGTLPSFQKIGAANIFYVSSVLEVTYGLPQCALTAASWCRQSGGHGEAMRAAVTNGESWLFLAYKRSAESPGAGYYAASELCDVRVAEDTLHVDRILGVLIDWIENTANCDAFEYFEDPVWDIPARR</sequence>
<dbReference type="AlphaFoldDB" id="A0A2G8S948"/>
<name>A0A2G8S948_9APHY</name>
<accession>A0A2G8S948</accession>
<comment type="caution">
    <text evidence="2">The sequence shown here is derived from an EMBL/GenBank/DDBJ whole genome shotgun (WGS) entry which is preliminary data.</text>
</comment>
<organism evidence="2 3">
    <name type="scientific">Ganoderma sinense ZZ0214-1</name>
    <dbReference type="NCBI Taxonomy" id="1077348"/>
    <lineage>
        <taxon>Eukaryota</taxon>
        <taxon>Fungi</taxon>
        <taxon>Dikarya</taxon>
        <taxon>Basidiomycota</taxon>
        <taxon>Agaricomycotina</taxon>
        <taxon>Agaricomycetes</taxon>
        <taxon>Polyporales</taxon>
        <taxon>Polyporaceae</taxon>
        <taxon>Ganoderma</taxon>
    </lineage>
</organism>
<evidence type="ECO:0000256" key="1">
    <source>
        <dbReference type="SAM" id="MobiDB-lite"/>
    </source>
</evidence>
<evidence type="ECO:0000313" key="2">
    <source>
        <dbReference type="EMBL" id="PIL30275.1"/>
    </source>
</evidence>
<dbReference type="EMBL" id="AYKW01000015">
    <property type="protein sequence ID" value="PIL30275.1"/>
    <property type="molecule type" value="Genomic_DNA"/>
</dbReference>